<feature type="domain" description="Ig-like" evidence="1">
    <location>
        <begin position="169"/>
        <end position="262"/>
    </location>
</feature>
<dbReference type="Pfam" id="PF07686">
    <property type="entry name" value="V-set"/>
    <property type="match status" value="1"/>
</dbReference>
<organism evidence="2 3">
    <name type="scientific">Haplochromis burtoni</name>
    <name type="common">Burton's mouthbrooder</name>
    <name type="synonym">Chromis burtoni</name>
    <dbReference type="NCBI Taxonomy" id="8153"/>
    <lineage>
        <taxon>Eukaryota</taxon>
        <taxon>Metazoa</taxon>
        <taxon>Chordata</taxon>
        <taxon>Craniata</taxon>
        <taxon>Vertebrata</taxon>
        <taxon>Euteleostomi</taxon>
        <taxon>Actinopterygii</taxon>
        <taxon>Neopterygii</taxon>
        <taxon>Teleostei</taxon>
        <taxon>Neoteleostei</taxon>
        <taxon>Acanthomorphata</taxon>
        <taxon>Ovalentaria</taxon>
        <taxon>Cichlomorphae</taxon>
        <taxon>Cichliformes</taxon>
        <taxon>Cichlidae</taxon>
        <taxon>African cichlids</taxon>
        <taxon>Pseudocrenilabrinae</taxon>
        <taxon>Haplochromini</taxon>
        <taxon>Haplochromis</taxon>
    </lineage>
</organism>
<dbReference type="AlphaFoldDB" id="A0A3Q3C4J2"/>
<dbReference type="STRING" id="8153.ENSHBUP00000013601"/>
<proteinExistence type="predicted"/>
<dbReference type="InterPro" id="IPR003599">
    <property type="entry name" value="Ig_sub"/>
</dbReference>
<dbReference type="SMART" id="SM00409">
    <property type="entry name" value="IG"/>
    <property type="match status" value="1"/>
</dbReference>
<dbReference type="Proteomes" id="UP000264840">
    <property type="component" value="Unplaced"/>
</dbReference>
<evidence type="ECO:0000313" key="2">
    <source>
        <dbReference type="Ensembl" id="ENSHBUP00000013601.1"/>
    </source>
</evidence>
<dbReference type="Ensembl" id="ENSHBUT00000033026.1">
    <property type="protein sequence ID" value="ENSHBUP00000013601.1"/>
    <property type="gene ID" value="ENSHBUG00000015416.1"/>
</dbReference>
<dbReference type="InterPro" id="IPR036179">
    <property type="entry name" value="Ig-like_dom_sf"/>
</dbReference>
<keyword evidence="3" id="KW-1185">Reference proteome</keyword>
<evidence type="ECO:0000259" key="1">
    <source>
        <dbReference type="PROSITE" id="PS50835"/>
    </source>
</evidence>
<protein>
    <recommendedName>
        <fullName evidence="1">Ig-like domain-containing protein</fullName>
    </recommendedName>
</protein>
<dbReference type="GeneTree" id="ENSGT00940000177359"/>
<dbReference type="Gene3D" id="2.60.40.10">
    <property type="entry name" value="Immunoglobulins"/>
    <property type="match status" value="1"/>
</dbReference>
<reference evidence="2" key="1">
    <citation type="submission" date="2025-08" db="UniProtKB">
        <authorList>
            <consortium name="Ensembl"/>
        </authorList>
    </citation>
    <scope>IDENTIFICATION</scope>
</reference>
<dbReference type="InterPro" id="IPR013783">
    <property type="entry name" value="Ig-like_fold"/>
</dbReference>
<dbReference type="PROSITE" id="PS50835">
    <property type="entry name" value="IG_LIKE"/>
    <property type="match status" value="1"/>
</dbReference>
<reference evidence="2" key="2">
    <citation type="submission" date="2025-09" db="UniProtKB">
        <authorList>
            <consortium name="Ensembl"/>
        </authorList>
    </citation>
    <scope>IDENTIFICATION</scope>
</reference>
<dbReference type="InterPro" id="IPR013106">
    <property type="entry name" value="Ig_V-set"/>
</dbReference>
<dbReference type="SUPFAM" id="SSF48726">
    <property type="entry name" value="Immunoglobulin"/>
    <property type="match status" value="1"/>
</dbReference>
<dbReference type="InterPro" id="IPR007110">
    <property type="entry name" value="Ig-like_dom"/>
</dbReference>
<accession>A0A3Q3C4J2</accession>
<evidence type="ECO:0000313" key="3">
    <source>
        <dbReference type="Proteomes" id="UP000264840"/>
    </source>
</evidence>
<sequence length="340" mass="38732">MSSSCTLTFTVLLRPHAQISLPPSLFKNSFLSKNLFFALLACLLRTSLPLFTADLYLTVLICVQCDTEMLTLLLKVVFIVSPYLCADLQPVLGSSFTFRQNCKTDEEGKLLRAEPHGEVEVAVHQRGVWTPARGYRGRIFRNSSILFRRIFYNDSGFYLLRCDSQEMRIQVKVLVPFNVTVKEGEKATLPCRIPSTTDNKCLSVRWEIKKQVVFGWNSCTDKGNGTADGSLNLPHVRKEHQGYYFCHKQNEDGEKYGDPSVVRLKVKGKDRDGTSQVLQKLVIRVGLPDNQDPVYLILFIPVLCPRHRKSGRRIDEKREQPRAEEELRAWKIDLSSQCSG</sequence>
<name>A0A3Q3C4J2_HAPBU</name>